<organism evidence="4 5">
    <name type="scientific">Phytoactinopolyspora halotolerans</name>
    <dbReference type="NCBI Taxonomy" id="1981512"/>
    <lineage>
        <taxon>Bacteria</taxon>
        <taxon>Bacillati</taxon>
        <taxon>Actinomycetota</taxon>
        <taxon>Actinomycetes</taxon>
        <taxon>Jiangellales</taxon>
        <taxon>Jiangellaceae</taxon>
        <taxon>Phytoactinopolyspora</taxon>
    </lineage>
</organism>
<keyword evidence="2" id="KW-0812">Transmembrane</keyword>
<reference evidence="4 5" key="1">
    <citation type="submission" date="2020-02" db="EMBL/GenBank/DDBJ databases">
        <authorList>
            <person name="Li X.-J."/>
            <person name="Han X.-M."/>
        </authorList>
    </citation>
    <scope>NUCLEOTIDE SEQUENCE [LARGE SCALE GENOMIC DNA]</scope>
    <source>
        <strain evidence="4 5">CCTCC AB 2017055</strain>
    </source>
</reference>
<dbReference type="Proteomes" id="UP000475214">
    <property type="component" value="Unassembled WGS sequence"/>
</dbReference>
<feature type="transmembrane region" description="Helical" evidence="2">
    <location>
        <begin position="177"/>
        <end position="196"/>
    </location>
</feature>
<dbReference type="EMBL" id="JAAGOA010000001">
    <property type="protein sequence ID" value="NED98903.1"/>
    <property type="molecule type" value="Genomic_DNA"/>
</dbReference>
<feature type="transmembrane region" description="Helical" evidence="2">
    <location>
        <begin position="130"/>
        <end position="148"/>
    </location>
</feature>
<dbReference type="InterPro" id="IPR000326">
    <property type="entry name" value="PAP2/HPO"/>
</dbReference>
<feature type="transmembrane region" description="Helical" evidence="2">
    <location>
        <begin position="106"/>
        <end position="123"/>
    </location>
</feature>
<dbReference type="AlphaFoldDB" id="A0A6L9S2Q9"/>
<dbReference type="SMART" id="SM00014">
    <property type="entry name" value="acidPPc"/>
    <property type="match status" value="1"/>
</dbReference>
<protein>
    <submittedName>
        <fullName evidence="4">Phosphatase PAP2 family protein</fullName>
    </submittedName>
</protein>
<keyword evidence="2" id="KW-0472">Membrane</keyword>
<dbReference type="Pfam" id="PF01569">
    <property type="entry name" value="PAP2"/>
    <property type="match status" value="1"/>
</dbReference>
<comment type="caution">
    <text evidence="4">The sequence shown here is derived from an EMBL/GenBank/DDBJ whole genome shotgun (WGS) entry which is preliminary data.</text>
</comment>
<evidence type="ECO:0000256" key="2">
    <source>
        <dbReference type="SAM" id="Phobius"/>
    </source>
</evidence>
<name>A0A6L9S2Q9_9ACTN</name>
<dbReference type="Gene3D" id="1.20.144.10">
    <property type="entry name" value="Phosphatidic acid phosphatase type 2/haloperoxidase"/>
    <property type="match status" value="1"/>
</dbReference>
<feature type="transmembrane region" description="Helical" evidence="2">
    <location>
        <begin position="45"/>
        <end position="68"/>
    </location>
</feature>
<evidence type="ECO:0000313" key="4">
    <source>
        <dbReference type="EMBL" id="NED98903.1"/>
    </source>
</evidence>
<keyword evidence="5" id="KW-1185">Reference proteome</keyword>
<evidence type="ECO:0000256" key="1">
    <source>
        <dbReference type="SAM" id="MobiDB-lite"/>
    </source>
</evidence>
<feature type="region of interest" description="Disordered" evidence="1">
    <location>
        <begin position="1"/>
        <end position="40"/>
    </location>
</feature>
<proteinExistence type="predicted"/>
<feature type="domain" description="Phosphatidic acid phosphatase type 2/haloperoxidase" evidence="3">
    <location>
        <begin position="131"/>
        <end position="247"/>
    </location>
</feature>
<dbReference type="InterPro" id="IPR036938">
    <property type="entry name" value="PAP2/HPO_sf"/>
</dbReference>
<evidence type="ECO:0000313" key="5">
    <source>
        <dbReference type="Proteomes" id="UP000475214"/>
    </source>
</evidence>
<feature type="transmembrane region" description="Helical" evidence="2">
    <location>
        <begin position="235"/>
        <end position="254"/>
    </location>
</feature>
<keyword evidence="2" id="KW-1133">Transmembrane helix</keyword>
<dbReference type="RefSeq" id="WP_163731749.1">
    <property type="nucleotide sequence ID" value="NZ_JAAGOA010000001.1"/>
</dbReference>
<dbReference type="SUPFAM" id="SSF48317">
    <property type="entry name" value="Acid phosphatase/Vanadium-dependent haloperoxidase"/>
    <property type="match status" value="1"/>
</dbReference>
<accession>A0A6L9S2Q9</accession>
<gene>
    <name evidence="4" type="ORF">G1H10_01820</name>
</gene>
<feature type="transmembrane region" description="Helical" evidence="2">
    <location>
        <begin position="208"/>
        <end position="229"/>
    </location>
</feature>
<sequence>MSNAGPPSPELRDPSRRSGSAAVNDTGADAQGSDDSHRGPRARPWWLAPALTGVLSAALLAFMTWQVVERGFVIDWDWPFHEYVDARQPEGVARELLDGVASLGGQRLYTLPIVVAVGVWVAWKQRKIRVLIAVGSGLATVFFIGYWIKFSLARTAPHTGMDILHGDGQAFPSGHTANATLTWFLIATILFGAHGWRPDRRRFRQATVAACVIVFLAGALMALLDYHWLSDIPGGWLLGALALSVANAVLRVRLPWPILDWPSTRSSQRH</sequence>
<evidence type="ECO:0000259" key="3">
    <source>
        <dbReference type="SMART" id="SM00014"/>
    </source>
</evidence>